<name>A0A167HXA8_CALVF</name>
<reference evidence="2 3" key="1">
    <citation type="journal article" date="2016" name="Mol. Biol. Evol.">
        <title>Comparative Genomics of Early-Diverging Mushroom-Forming Fungi Provides Insights into the Origins of Lignocellulose Decay Capabilities.</title>
        <authorList>
            <person name="Nagy L.G."/>
            <person name="Riley R."/>
            <person name="Tritt A."/>
            <person name="Adam C."/>
            <person name="Daum C."/>
            <person name="Floudas D."/>
            <person name="Sun H."/>
            <person name="Yadav J.S."/>
            <person name="Pangilinan J."/>
            <person name="Larsson K.H."/>
            <person name="Matsuura K."/>
            <person name="Barry K."/>
            <person name="Labutti K."/>
            <person name="Kuo R."/>
            <person name="Ohm R.A."/>
            <person name="Bhattacharya S.S."/>
            <person name="Shirouzu T."/>
            <person name="Yoshinaga Y."/>
            <person name="Martin F.M."/>
            <person name="Grigoriev I.V."/>
            <person name="Hibbett D.S."/>
        </authorList>
    </citation>
    <scope>NUCLEOTIDE SEQUENCE [LARGE SCALE GENOMIC DNA]</scope>
    <source>
        <strain evidence="2 3">TUFC12733</strain>
    </source>
</reference>
<proteinExistence type="predicted"/>
<evidence type="ECO:0000313" key="2">
    <source>
        <dbReference type="EMBL" id="KZO92076.1"/>
    </source>
</evidence>
<protein>
    <submittedName>
        <fullName evidence="2">Uncharacterized protein</fullName>
    </submittedName>
</protein>
<accession>A0A167HXA8</accession>
<dbReference type="EMBL" id="KV417314">
    <property type="protein sequence ID" value="KZO92076.1"/>
    <property type="molecule type" value="Genomic_DNA"/>
</dbReference>
<evidence type="ECO:0000313" key="3">
    <source>
        <dbReference type="Proteomes" id="UP000076738"/>
    </source>
</evidence>
<feature type="compositionally biased region" description="Polar residues" evidence="1">
    <location>
        <begin position="524"/>
        <end position="537"/>
    </location>
</feature>
<dbReference type="Proteomes" id="UP000076738">
    <property type="component" value="Unassembled WGS sequence"/>
</dbReference>
<organism evidence="2 3">
    <name type="scientific">Calocera viscosa (strain TUFC12733)</name>
    <dbReference type="NCBI Taxonomy" id="1330018"/>
    <lineage>
        <taxon>Eukaryota</taxon>
        <taxon>Fungi</taxon>
        <taxon>Dikarya</taxon>
        <taxon>Basidiomycota</taxon>
        <taxon>Agaricomycotina</taxon>
        <taxon>Dacrymycetes</taxon>
        <taxon>Dacrymycetales</taxon>
        <taxon>Dacrymycetaceae</taxon>
        <taxon>Calocera</taxon>
    </lineage>
</organism>
<dbReference type="OrthoDB" id="10498160at2759"/>
<feature type="region of interest" description="Disordered" evidence="1">
    <location>
        <begin position="516"/>
        <end position="567"/>
    </location>
</feature>
<feature type="region of interest" description="Disordered" evidence="1">
    <location>
        <begin position="466"/>
        <end position="493"/>
    </location>
</feature>
<keyword evidence="3" id="KW-1185">Reference proteome</keyword>
<dbReference type="AlphaFoldDB" id="A0A167HXA8"/>
<evidence type="ECO:0000256" key="1">
    <source>
        <dbReference type="SAM" id="MobiDB-lite"/>
    </source>
</evidence>
<gene>
    <name evidence="2" type="ORF">CALVIDRAFT_541275</name>
</gene>
<sequence>MLHRIPPLPAPTTPNARLLPDLLHLLSSEPHFPYSAPALGTLLAPLAWQNAHDAVHGPYKGPPRTARGEMPWSRGRYTRWAALDSLARASPAAPYSRRFVSLIGPYPGTPPRRQYPPRDWSVGVVDMDGLLQDALQEHGLRFWNSCEHLLFTDERAHARGHGLWQEVQKLPGGERGNVSEQVWRETADLRERKHRAQRALYGMLRDLAQLEPGKNEIEDIPPSRSLADLPLHHLPYITNLQTFSSRRNAPYRMYWNPQILGQRNAVRLYLPESTPWLHEQGGEGEEWGVRALQEDEVSTVSEASGGRYTEQYLGKGLPFTSAFRDGGNELLAWVTVRNDLSIMAPRLLSKPDGNMPQIEPLIKALITRTARRIYRSLRYTLPLPLPLPPTQHSPPPTLSLSPSAQLLATLTHLPLTATLPPSHPSLPLFTALGFLPLQGSGVADLALSWKRAKLLNPPSWDRALGGALHGAHRDPTRVAGFDPDAKLNSRRRGGVVDGEMQLWEEQAARTHAALNRRLPGGGEKSNQNPFSAPGSQPQAQEQEQAQEQKQEQKEEGEEEGGYDDGQRVYAFDVWQPVFGRGVWEKLFTPRESRYVRRLKRR</sequence>